<feature type="compositionally biased region" description="Gly residues" evidence="1">
    <location>
        <begin position="130"/>
        <end position="142"/>
    </location>
</feature>
<dbReference type="Proteomes" id="UP000823749">
    <property type="component" value="Chromosome 7"/>
</dbReference>
<dbReference type="CDD" id="cd01958">
    <property type="entry name" value="HPS_like"/>
    <property type="match status" value="1"/>
</dbReference>
<reference evidence="5" key="1">
    <citation type="submission" date="2020-08" db="EMBL/GenBank/DDBJ databases">
        <title>Plant Genome Project.</title>
        <authorList>
            <person name="Zhang R.-G."/>
        </authorList>
    </citation>
    <scope>NUCLEOTIDE SEQUENCE</scope>
    <source>
        <strain evidence="5">WSP0</strain>
        <tissue evidence="5">Leaf</tissue>
    </source>
</reference>
<dbReference type="SUPFAM" id="SSF47699">
    <property type="entry name" value="Bifunctional inhibitor/lipid-transfer protein/seed storage 2S albumin"/>
    <property type="match status" value="1"/>
</dbReference>
<keyword evidence="3" id="KW-0732">Signal</keyword>
<evidence type="ECO:0000259" key="4">
    <source>
        <dbReference type="Pfam" id="PF14547"/>
    </source>
</evidence>
<feature type="transmembrane region" description="Helical" evidence="2">
    <location>
        <begin position="207"/>
        <end position="224"/>
    </location>
</feature>
<keyword evidence="2" id="KW-1133">Transmembrane helix</keyword>
<dbReference type="AlphaFoldDB" id="A0AAV6JI59"/>
<keyword evidence="2" id="KW-0472">Membrane</keyword>
<gene>
    <name evidence="5" type="ORF">RHGRI_020155</name>
</gene>
<protein>
    <recommendedName>
        <fullName evidence="4">Hydrophobic seed protein domain-containing protein</fullName>
    </recommendedName>
</protein>
<proteinExistence type="predicted"/>
<keyword evidence="2" id="KW-0812">Transmembrane</keyword>
<evidence type="ECO:0000256" key="3">
    <source>
        <dbReference type="SAM" id="SignalP"/>
    </source>
</evidence>
<evidence type="ECO:0000256" key="2">
    <source>
        <dbReference type="SAM" id="Phobius"/>
    </source>
</evidence>
<dbReference type="Gene3D" id="1.10.110.10">
    <property type="entry name" value="Plant lipid-transfer and hydrophobic proteins"/>
    <property type="match status" value="1"/>
</dbReference>
<evidence type="ECO:0000256" key="1">
    <source>
        <dbReference type="SAM" id="MobiDB-lite"/>
    </source>
</evidence>
<comment type="caution">
    <text evidence="5">The sequence shown here is derived from an EMBL/GenBank/DDBJ whole genome shotgun (WGS) entry which is preliminary data.</text>
</comment>
<dbReference type="Pfam" id="PF14547">
    <property type="entry name" value="Hydrophob_seed"/>
    <property type="match status" value="1"/>
</dbReference>
<feature type="compositionally biased region" description="Pro residues" evidence="1">
    <location>
        <begin position="36"/>
        <end position="129"/>
    </location>
</feature>
<organism evidence="5 6">
    <name type="scientific">Rhododendron griersonianum</name>
    <dbReference type="NCBI Taxonomy" id="479676"/>
    <lineage>
        <taxon>Eukaryota</taxon>
        <taxon>Viridiplantae</taxon>
        <taxon>Streptophyta</taxon>
        <taxon>Embryophyta</taxon>
        <taxon>Tracheophyta</taxon>
        <taxon>Spermatophyta</taxon>
        <taxon>Magnoliopsida</taxon>
        <taxon>eudicotyledons</taxon>
        <taxon>Gunneridae</taxon>
        <taxon>Pentapetalae</taxon>
        <taxon>asterids</taxon>
        <taxon>Ericales</taxon>
        <taxon>Ericaceae</taxon>
        <taxon>Ericoideae</taxon>
        <taxon>Rhodoreae</taxon>
        <taxon>Rhododendron</taxon>
    </lineage>
</organism>
<dbReference type="EMBL" id="JACTNZ010000007">
    <property type="protein sequence ID" value="KAG5539838.1"/>
    <property type="molecule type" value="Genomic_DNA"/>
</dbReference>
<evidence type="ECO:0000313" key="6">
    <source>
        <dbReference type="Proteomes" id="UP000823749"/>
    </source>
</evidence>
<feature type="chain" id="PRO_5043394872" description="Hydrophobic seed protein domain-containing protein" evidence="3">
    <location>
        <begin position="27"/>
        <end position="287"/>
    </location>
</feature>
<keyword evidence="6" id="KW-1185">Reference proteome</keyword>
<sequence length="287" mass="30024">MGSKVMIPMFFICMLFMLISLPPIFACGGCCPTPTQPPHHCPSPPSTPRPHPPSAPQPHPPPHGWRPKVSPPSYKPPPGTSPPPPVTTPPIYNPPGVLPPIINPPGVSPPGTTPPYPPYWGRPGPPSGGPPGGCGGGGGGPGVSPPPATQPKCPINALKLGLCVDVLGGLVHIGIGDPIENVCCPVLKGLLELEAAICLCTTIRIKLLNLNIFLPLALQLYIVIKRHNFAKFDNLTMEESSFNSEKPVLAPSTEHFSSSGFITPNLSSPDIDKLGNGTFVLKLIITG</sequence>
<accession>A0AAV6JI59</accession>
<dbReference type="InterPro" id="IPR051636">
    <property type="entry name" value="Plant_LTP/defense-related"/>
</dbReference>
<dbReference type="InterPro" id="IPR027923">
    <property type="entry name" value="Hydrophob_seed_dom"/>
</dbReference>
<feature type="domain" description="Hydrophobic seed protein" evidence="4">
    <location>
        <begin position="153"/>
        <end position="222"/>
    </location>
</feature>
<feature type="region of interest" description="Disordered" evidence="1">
    <location>
        <begin position="36"/>
        <end position="148"/>
    </location>
</feature>
<dbReference type="PANTHER" id="PTHR31731">
    <property type="match status" value="1"/>
</dbReference>
<name>A0AAV6JI59_9ERIC</name>
<dbReference type="InterPro" id="IPR036312">
    <property type="entry name" value="Bifun_inhib/LTP/seed_sf"/>
</dbReference>
<feature type="signal peptide" evidence="3">
    <location>
        <begin position="1"/>
        <end position="26"/>
    </location>
</feature>
<evidence type="ECO:0000313" key="5">
    <source>
        <dbReference type="EMBL" id="KAG5539838.1"/>
    </source>
</evidence>